<keyword evidence="1" id="KW-0472">Membrane</keyword>
<accession>I0UXG2</accession>
<feature type="transmembrane region" description="Helical" evidence="1">
    <location>
        <begin position="73"/>
        <end position="95"/>
    </location>
</feature>
<keyword evidence="1" id="KW-0812">Transmembrane</keyword>
<dbReference type="AlphaFoldDB" id="I0UXG2"/>
<keyword evidence="1" id="KW-1133">Transmembrane helix</keyword>
<name>I0UXG2_9PSEU</name>
<evidence type="ECO:0000256" key="1">
    <source>
        <dbReference type="SAM" id="Phobius"/>
    </source>
</evidence>
<reference evidence="2 3" key="1">
    <citation type="submission" date="2012-01" db="EMBL/GenBank/DDBJ databases">
        <title>Improved High-Quality Draft sequence of Saccharomonospora xinjiangensis XJ-54.</title>
        <authorList>
            <consortium name="US DOE Joint Genome Institute"/>
            <person name="Lucas S."/>
            <person name="Han J."/>
            <person name="Lapidus A."/>
            <person name="Cheng J.-F."/>
            <person name="Goodwin L."/>
            <person name="Pitluck S."/>
            <person name="Peters L."/>
            <person name="Mikhailova N."/>
            <person name="Teshima H."/>
            <person name="Detter J.C."/>
            <person name="Han C."/>
            <person name="Tapia R."/>
            <person name="Land M."/>
            <person name="Hauser L."/>
            <person name="Kyrpides N."/>
            <person name="Ivanova N."/>
            <person name="Pagani I."/>
            <person name="Brambilla E.-M."/>
            <person name="Klenk H.-P."/>
            <person name="Woyke T."/>
        </authorList>
    </citation>
    <scope>NUCLEOTIDE SEQUENCE [LARGE SCALE GENOMIC DNA]</scope>
    <source>
        <strain evidence="2 3">XJ-54</strain>
    </source>
</reference>
<dbReference type="RefSeq" id="WP_006236663.1">
    <property type="nucleotide sequence ID" value="NZ_JH636049.1"/>
</dbReference>
<sequence>MNSEETGHSVRRVWTESELDEALSNLHDDVTTDEQVLATARAAMLNSAGGQVTDVRQVRRADAAPRQRSMRRWLAAAAVVGVVTAGGLVAGSLSFGGDAPETPRAGAAVAATLERAAERASGADEPAAAEGQYRYVMERVSVVNSGSGDGGRSIFWRVEQVNETWAPHRESDEWLHRRTPDGEREWLVGSEEEARRAGLTFDDEHSDGEWKAPCGDWFSERPCEEPAGWHNPTPEWQASLPKDPGALYERLRDDAPENSRGDAELLVYAADALRSGVLGKEVRAALYEALTKVPGLEITEEEATLDGRVGTALGIEDGTQRQEIIIDPDTGEFIGERTVLSEGNGDLPEGTVLSHSSVTTAVVDDAGDRPVE</sequence>
<dbReference type="Proteomes" id="UP000004691">
    <property type="component" value="Unassembled WGS sequence"/>
</dbReference>
<keyword evidence="3" id="KW-1185">Reference proteome</keyword>
<evidence type="ECO:0000313" key="3">
    <source>
        <dbReference type="Proteomes" id="UP000004691"/>
    </source>
</evidence>
<dbReference type="EMBL" id="JH636049">
    <property type="protein sequence ID" value="EID52565.1"/>
    <property type="molecule type" value="Genomic_DNA"/>
</dbReference>
<organism evidence="2 3">
    <name type="scientific">Saccharomonospora xinjiangensis XJ-54</name>
    <dbReference type="NCBI Taxonomy" id="882086"/>
    <lineage>
        <taxon>Bacteria</taxon>
        <taxon>Bacillati</taxon>
        <taxon>Actinomycetota</taxon>
        <taxon>Actinomycetes</taxon>
        <taxon>Pseudonocardiales</taxon>
        <taxon>Pseudonocardiaceae</taxon>
        <taxon>Saccharomonospora</taxon>
    </lineage>
</organism>
<evidence type="ECO:0000313" key="2">
    <source>
        <dbReference type="EMBL" id="EID52565.1"/>
    </source>
</evidence>
<dbReference type="STRING" id="882086.SacxiDRAFT_0284"/>
<dbReference type="HOGENOM" id="CLU_062170_0_0_11"/>
<gene>
    <name evidence="2" type="ORF">SacxiDRAFT_0284</name>
</gene>
<proteinExistence type="predicted"/>
<dbReference type="NCBIfam" id="NF038083">
    <property type="entry name" value="CU044_5270_fam"/>
    <property type="match status" value="1"/>
</dbReference>
<dbReference type="eggNOG" id="ENOG50335Z9">
    <property type="taxonomic scope" value="Bacteria"/>
</dbReference>
<dbReference type="InterPro" id="IPR047789">
    <property type="entry name" value="CU044_5270-like"/>
</dbReference>
<dbReference type="OrthoDB" id="3387554at2"/>
<protein>
    <submittedName>
        <fullName evidence="2">Uncharacterized protein</fullName>
    </submittedName>
</protein>